<evidence type="ECO:0000313" key="1">
    <source>
        <dbReference type="EMBL" id="QDT07901.1"/>
    </source>
</evidence>
<dbReference type="EMBL" id="CP036525">
    <property type="protein sequence ID" value="QDT07901.1"/>
    <property type="molecule type" value="Genomic_DNA"/>
</dbReference>
<evidence type="ECO:0000313" key="2">
    <source>
        <dbReference type="Proteomes" id="UP000318538"/>
    </source>
</evidence>
<reference evidence="1 2" key="1">
    <citation type="submission" date="2019-02" db="EMBL/GenBank/DDBJ databases">
        <title>Deep-cultivation of Planctomycetes and their phenomic and genomic characterization uncovers novel biology.</title>
        <authorList>
            <person name="Wiegand S."/>
            <person name="Jogler M."/>
            <person name="Boedeker C."/>
            <person name="Pinto D."/>
            <person name="Vollmers J."/>
            <person name="Rivas-Marin E."/>
            <person name="Kohn T."/>
            <person name="Peeters S.H."/>
            <person name="Heuer A."/>
            <person name="Rast P."/>
            <person name="Oberbeckmann S."/>
            <person name="Bunk B."/>
            <person name="Jeske O."/>
            <person name="Meyerdierks A."/>
            <person name="Storesund J.E."/>
            <person name="Kallscheuer N."/>
            <person name="Luecker S."/>
            <person name="Lage O.M."/>
            <person name="Pohl T."/>
            <person name="Merkel B.J."/>
            <person name="Hornburger P."/>
            <person name="Mueller R.-W."/>
            <person name="Bruemmer F."/>
            <person name="Labrenz M."/>
            <person name="Spormann A.M."/>
            <person name="Op den Camp H."/>
            <person name="Overmann J."/>
            <person name="Amann R."/>
            <person name="Jetten M.S.M."/>
            <person name="Mascher T."/>
            <person name="Medema M.H."/>
            <person name="Devos D.P."/>
            <person name="Kaster A.-K."/>
            <person name="Ovreas L."/>
            <person name="Rohde M."/>
            <person name="Galperin M.Y."/>
            <person name="Jogler C."/>
        </authorList>
    </citation>
    <scope>NUCLEOTIDE SEQUENCE [LARGE SCALE GENOMIC DNA]</scope>
    <source>
        <strain evidence="1 2">K22_7</strain>
    </source>
</reference>
<proteinExistence type="predicted"/>
<accession>A0A517NL99</accession>
<protein>
    <submittedName>
        <fullName evidence="1">Uncharacterized protein</fullName>
    </submittedName>
</protein>
<name>A0A517NL99_9BACT</name>
<dbReference type="AlphaFoldDB" id="A0A517NL99"/>
<gene>
    <name evidence="1" type="ORF">K227x_63300</name>
</gene>
<keyword evidence="2" id="KW-1185">Reference proteome</keyword>
<dbReference type="Proteomes" id="UP000318538">
    <property type="component" value="Chromosome"/>
</dbReference>
<organism evidence="1 2">
    <name type="scientific">Rubripirellula lacrimiformis</name>
    <dbReference type="NCBI Taxonomy" id="1930273"/>
    <lineage>
        <taxon>Bacteria</taxon>
        <taxon>Pseudomonadati</taxon>
        <taxon>Planctomycetota</taxon>
        <taxon>Planctomycetia</taxon>
        <taxon>Pirellulales</taxon>
        <taxon>Pirellulaceae</taxon>
        <taxon>Rubripirellula</taxon>
    </lineage>
</organism>
<sequence length="74" mass="7661">MGPVRAPSGGCIGSKRISPLAPGPPAFHFGVFFSSSAAIKASAMLSRVAAGMMERAKATSPEKLSQFAYQTPFT</sequence>
<dbReference type="KEGG" id="rlc:K227x_63300"/>